<dbReference type="InterPro" id="IPR050205">
    <property type="entry name" value="CDPK_Ser/Thr_kinases"/>
</dbReference>
<keyword evidence="4 8" id="KW-0547">Nucleotide-binding</keyword>
<dbReference type="SMART" id="SM00220">
    <property type="entry name" value="S_TKc"/>
    <property type="match status" value="1"/>
</dbReference>
<dbReference type="EMBL" id="JADFTS010000009">
    <property type="protein sequence ID" value="KAF9589430.1"/>
    <property type="molecule type" value="Genomic_DNA"/>
</dbReference>
<evidence type="ECO:0000256" key="8">
    <source>
        <dbReference type="PROSITE-ProRule" id="PRU10141"/>
    </source>
</evidence>
<evidence type="ECO:0000313" key="11">
    <source>
        <dbReference type="EMBL" id="KAF9589430.1"/>
    </source>
</evidence>
<dbReference type="Gene3D" id="1.10.510.10">
    <property type="entry name" value="Transferase(Phosphotransferase) domain 1"/>
    <property type="match status" value="1"/>
</dbReference>
<protein>
    <recommendedName>
        <fullName evidence="10">Protein kinase domain-containing protein</fullName>
    </recommendedName>
</protein>
<dbReference type="InterPro" id="IPR011009">
    <property type="entry name" value="Kinase-like_dom_sf"/>
</dbReference>
<dbReference type="GO" id="GO:0005524">
    <property type="term" value="F:ATP binding"/>
    <property type="evidence" value="ECO:0007669"/>
    <property type="project" value="UniProtKB-UniRule"/>
</dbReference>
<evidence type="ECO:0000256" key="5">
    <source>
        <dbReference type="ARBA" id="ARBA00022777"/>
    </source>
</evidence>
<name>A0A835GXQ6_9MAGN</name>
<evidence type="ECO:0000256" key="2">
    <source>
        <dbReference type="ARBA" id="ARBA00022527"/>
    </source>
</evidence>
<evidence type="ECO:0000256" key="4">
    <source>
        <dbReference type="ARBA" id="ARBA00022741"/>
    </source>
</evidence>
<dbReference type="InterPro" id="IPR008271">
    <property type="entry name" value="Ser/Thr_kinase_AS"/>
</dbReference>
<accession>A0A835GXQ6</accession>
<keyword evidence="5" id="KW-0418">Kinase</keyword>
<dbReference type="PROSITE" id="PS00107">
    <property type="entry name" value="PROTEIN_KINASE_ATP"/>
    <property type="match status" value="1"/>
</dbReference>
<keyword evidence="6 8" id="KW-0067">ATP-binding</keyword>
<dbReference type="PROSITE" id="PS00108">
    <property type="entry name" value="PROTEIN_KINASE_ST"/>
    <property type="match status" value="1"/>
</dbReference>
<dbReference type="PROSITE" id="PS50011">
    <property type="entry name" value="PROTEIN_KINASE_DOM"/>
    <property type="match status" value="1"/>
</dbReference>
<gene>
    <name evidence="11" type="ORF">IFM89_023748</name>
</gene>
<evidence type="ECO:0000313" key="12">
    <source>
        <dbReference type="Proteomes" id="UP000631114"/>
    </source>
</evidence>
<keyword evidence="2 9" id="KW-0723">Serine/threonine-protein kinase</keyword>
<dbReference type="InterPro" id="IPR000719">
    <property type="entry name" value="Prot_kinase_dom"/>
</dbReference>
<dbReference type="PANTHER" id="PTHR24349">
    <property type="entry name" value="SERINE/THREONINE-PROTEIN KINASE"/>
    <property type="match status" value="1"/>
</dbReference>
<dbReference type="OrthoDB" id="1738954at2759"/>
<comment type="similarity">
    <text evidence="1">Belongs to the protein kinase superfamily. CAMK Ser/Thr protein kinase family. SNF1 subfamily.</text>
</comment>
<evidence type="ECO:0000256" key="3">
    <source>
        <dbReference type="ARBA" id="ARBA00022679"/>
    </source>
</evidence>
<dbReference type="InterPro" id="IPR017441">
    <property type="entry name" value="Protein_kinase_ATP_BS"/>
</dbReference>
<organism evidence="11 12">
    <name type="scientific">Coptis chinensis</name>
    <dbReference type="NCBI Taxonomy" id="261450"/>
    <lineage>
        <taxon>Eukaryota</taxon>
        <taxon>Viridiplantae</taxon>
        <taxon>Streptophyta</taxon>
        <taxon>Embryophyta</taxon>
        <taxon>Tracheophyta</taxon>
        <taxon>Spermatophyta</taxon>
        <taxon>Magnoliopsida</taxon>
        <taxon>Ranunculales</taxon>
        <taxon>Ranunculaceae</taxon>
        <taxon>Coptidoideae</taxon>
        <taxon>Coptis</taxon>
    </lineage>
</organism>
<reference evidence="11 12" key="1">
    <citation type="submission" date="2020-10" db="EMBL/GenBank/DDBJ databases">
        <title>The Coptis chinensis genome and diversification of protoberbering-type alkaloids.</title>
        <authorList>
            <person name="Wang B."/>
            <person name="Shu S."/>
            <person name="Song C."/>
            <person name="Liu Y."/>
        </authorList>
    </citation>
    <scope>NUCLEOTIDE SEQUENCE [LARGE SCALE GENOMIC DNA]</scope>
    <source>
        <strain evidence="11">HL-2020</strain>
        <tissue evidence="11">Leaf</tissue>
    </source>
</reference>
<comment type="function">
    <text evidence="7">CIPK serine-threonine protein kinases interact with CBL proteins. Binding of a CBL protein to the regulatory NAF domain of CIPK protein lead to the activation of the kinase in a calcium-dependent manner.</text>
</comment>
<dbReference type="Proteomes" id="UP000631114">
    <property type="component" value="Unassembled WGS sequence"/>
</dbReference>
<dbReference type="AlphaFoldDB" id="A0A835GXQ6"/>
<dbReference type="Pfam" id="PF00069">
    <property type="entry name" value="Pkinase"/>
    <property type="match status" value="1"/>
</dbReference>
<keyword evidence="12" id="KW-1185">Reference proteome</keyword>
<feature type="binding site" evidence="8">
    <location>
        <position position="83"/>
    </location>
    <ligand>
        <name>ATP</name>
        <dbReference type="ChEBI" id="CHEBI:30616"/>
    </ligand>
</feature>
<sequence length="341" mass="38085">MTVVEAGCADHFSHLFAGFVDASRGSPGGGLKRKIECVDDGPKIGVQKKIEEDFVLGREIGRGGYGSVRLCTSKVNGVEFACKTLRNVDKRVRREIEIMQYLSGHPGIVTLNAVYEDADCLHLVMELCSGGDLFEKVVKKGWCSESKSALILKELISVIKHCHENGVVHRDIKPENILLTASGKLKLADFGLATWWIPTGNHLSGLVGSRSYVAPEVLLGDYSEKVDIWSAGVLLHYLLVGALPFEASSMEELREAHKKKKLNLNSGMWVTISRPARDLVRRMLTWDVSSRLTADEVLSHPWFMFHKEQSLKPTWNMTKKRKVLEDLSNQLASPKFQVMIR</sequence>
<keyword evidence="3" id="KW-0808">Transferase</keyword>
<feature type="domain" description="Protein kinase" evidence="10">
    <location>
        <begin position="54"/>
        <end position="303"/>
    </location>
</feature>
<dbReference type="FunFam" id="1.10.510.10:FF:000571">
    <property type="entry name" value="Maternal embryonic leucine zipper kinase"/>
    <property type="match status" value="1"/>
</dbReference>
<dbReference type="CDD" id="cd05117">
    <property type="entry name" value="STKc_CAMK"/>
    <property type="match status" value="1"/>
</dbReference>
<evidence type="ECO:0000256" key="1">
    <source>
        <dbReference type="ARBA" id="ARBA00006234"/>
    </source>
</evidence>
<evidence type="ECO:0000256" key="9">
    <source>
        <dbReference type="RuleBase" id="RU000304"/>
    </source>
</evidence>
<evidence type="ECO:0000256" key="7">
    <source>
        <dbReference type="ARBA" id="ARBA00058225"/>
    </source>
</evidence>
<evidence type="ECO:0000256" key="6">
    <source>
        <dbReference type="ARBA" id="ARBA00022840"/>
    </source>
</evidence>
<dbReference type="SUPFAM" id="SSF56112">
    <property type="entry name" value="Protein kinase-like (PK-like)"/>
    <property type="match status" value="1"/>
</dbReference>
<dbReference type="GO" id="GO:0004674">
    <property type="term" value="F:protein serine/threonine kinase activity"/>
    <property type="evidence" value="ECO:0007669"/>
    <property type="project" value="UniProtKB-KW"/>
</dbReference>
<proteinExistence type="inferred from homology"/>
<comment type="caution">
    <text evidence="11">The sequence shown here is derived from an EMBL/GenBank/DDBJ whole genome shotgun (WGS) entry which is preliminary data.</text>
</comment>
<evidence type="ECO:0000259" key="10">
    <source>
        <dbReference type="PROSITE" id="PS50011"/>
    </source>
</evidence>